<reference evidence="1 2" key="1">
    <citation type="submission" date="2017-07" db="EMBL/GenBank/DDBJ databases">
        <title>The new phylogeny of genus Mycobacterium.</title>
        <authorList>
            <person name="Tortoli E."/>
            <person name="Trovato A."/>
            <person name="Cirillo D.M."/>
        </authorList>
    </citation>
    <scope>NUCLEOTIDE SEQUENCE [LARGE SCALE GENOMIC DNA]</scope>
    <source>
        <strain evidence="1 2">ATCC 33027</strain>
    </source>
</reference>
<dbReference type="Proteomes" id="UP000216063">
    <property type="component" value="Unassembled WGS sequence"/>
</dbReference>
<dbReference type="RefSeq" id="WP_094481009.1">
    <property type="nucleotide sequence ID" value="NZ_NOZR01000012.1"/>
</dbReference>
<dbReference type="InterPro" id="IPR011335">
    <property type="entry name" value="Restrct_endonuc-II-like"/>
</dbReference>
<accession>A0A255DFX3</accession>
<comment type="caution">
    <text evidence="1">The sequence shown here is derived from an EMBL/GenBank/DDBJ whole genome shotgun (WGS) entry which is preliminary data.</text>
</comment>
<protein>
    <recommendedName>
        <fullName evidence="3">DUF559 domain-containing protein</fullName>
    </recommendedName>
</protein>
<evidence type="ECO:0000313" key="1">
    <source>
        <dbReference type="EMBL" id="OYN78369.1"/>
    </source>
</evidence>
<dbReference type="AlphaFoldDB" id="A0A255DFX3"/>
<dbReference type="Gene3D" id="3.40.960.10">
    <property type="entry name" value="VSR Endonuclease"/>
    <property type="match status" value="1"/>
</dbReference>
<keyword evidence="2" id="KW-1185">Reference proteome</keyword>
<name>A0A255DFX3_9MYCO</name>
<organism evidence="1 2">
    <name type="scientific">Mycolicibacterium sphagni</name>
    <dbReference type="NCBI Taxonomy" id="1786"/>
    <lineage>
        <taxon>Bacteria</taxon>
        <taxon>Bacillati</taxon>
        <taxon>Actinomycetota</taxon>
        <taxon>Actinomycetes</taxon>
        <taxon>Mycobacteriales</taxon>
        <taxon>Mycobacteriaceae</taxon>
        <taxon>Mycolicibacterium</taxon>
    </lineage>
</organism>
<evidence type="ECO:0000313" key="2">
    <source>
        <dbReference type="Proteomes" id="UP000216063"/>
    </source>
</evidence>
<sequence>MNRVFLGTEAIASGQLTEHELRRWHRCVYPDVYVPKSADLSLRDRAWAAWLWSKRRAVVAGVAAAALHGSNWIDANEPIELIAPSARRHQGLIVRNETLADGEVTSVGGVPVTTPARTAFDLGRHLPATTVTARLDALMRATSFSVDQVTQLALRHPGARGVRQLRAVLPLVDGGAASPKETWLRMLLVEAGFPSPTTQIPVADGWRLLAVLDMGWEDIKVAAEYDGDHHRSIRAQYVKDRRRLRRLEELGWIVIRVIDEDRPNDILRQVREAFRRRTSPRSTVA</sequence>
<gene>
    <name evidence="1" type="ORF">CG716_15245</name>
</gene>
<proteinExistence type="predicted"/>
<evidence type="ECO:0008006" key="3">
    <source>
        <dbReference type="Google" id="ProtNLM"/>
    </source>
</evidence>
<dbReference type="EMBL" id="NOZR01000012">
    <property type="protein sequence ID" value="OYN78369.1"/>
    <property type="molecule type" value="Genomic_DNA"/>
</dbReference>
<dbReference type="OrthoDB" id="3173471at2"/>
<dbReference type="SUPFAM" id="SSF52980">
    <property type="entry name" value="Restriction endonuclease-like"/>
    <property type="match status" value="1"/>
</dbReference>